<feature type="chain" id="PRO_5004930260" description="Uncharacterized protein TP-0789 domain-containing protein" evidence="2">
    <location>
        <begin position="26"/>
        <end position="266"/>
    </location>
</feature>
<dbReference type="CDD" id="cd16329">
    <property type="entry name" value="LolA_like"/>
    <property type="match status" value="1"/>
</dbReference>
<evidence type="ECO:0000259" key="3">
    <source>
        <dbReference type="Pfam" id="PF17131"/>
    </source>
</evidence>
<dbReference type="STRING" id="1249627.D779_1136"/>
<name>W9V874_9GAMM</name>
<accession>W9V874</accession>
<dbReference type="AlphaFoldDB" id="W9V874"/>
<dbReference type="InterPro" id="IPR033399">
    <property type="entry name" value="TP_0789-like"/>
</dbReference>
<keyword evidence="2" id="KW-0732">Signal</keyword>
<dbReference type="EMBL" id="AONC01000023">
    <property type="protein sequence ID" value="EXJ15629.1"/>
    <property type="molecule type" value="Genomic_DNA"/>
</dbReference>
<dbReference type="OrthoDB" id="9803781at2"/>
<organism evidence="4 5">
    <name type="scientific">Imhoffiella purpurea</name>
    <dbReference type="NCBI Taxonomy" id="1249627"/>
    <lineage>
        <taxon>Bacteria</taxon>
        <taxon>Pseudomonadati</taxon>
        <taxon>Pseudomonadota</taxon>
        <taxon>Gammaproteobacteria</taxon>
        <taxon>Chromatiales</taxon>
        <taxon>Chromatiaceae</taxon>
        <taxon>Imhoffiella</taxon>
    </lineage>
</organism>
<gene>
    <name evidence="4" type="ORF">D779_1136</name>
</gene>
<feature type="signal peptide" evidence="2">
    <location>
        <begin position="1"/>
        <end position="25"/>
    </location>
</feature>
<dbReference type="Proteomes" id="UP000019460">
    <property type="component" value="Unassembled WGS sequence"/>
</dbReference>
<proteinExistence type="predicted"/>
<dbReference type="RefSeq" id="WP_052347942.1">
    <property type="nucleotide sequence ID" value="NZ_AONC01000023.1"/>
</dbReference>
<dbReference type="Gene3D" id="2.50.20.10">
    <property type="entry name" value="Lipoprotein localisation LolA/LolB/LppX"/>
    <property type="match status" value="1"/>
</dbReference>
<sequence length="266" mass="31397">MNERLNHVLRTGCAVLGLLSASAQAAPEYETPPADGREVSRRVEAVDTSRDRRQVITILVERDGKTLKRVLESDSKRYDGVRKDLMRFQAPTDVRGVKYLTFNYEDPARHDDMWVFMPANNLLRRISGNGMRGVFMRSDLYNEDLRKREIDDDTHRLLRTEPCHETRCYVVERRLKDDSESNYGRRLVWVRGDIWLPVRIEYYDKQDRLLKVDAYSGFEEIQGIWTRTRMDVTSMRRDSHTTLLFSDIRFDQGLSDDLFLQARLRR</sequence>
<comment type="caution">
    <text evidence="4">The sequence shown here is derived from an EMBL/GenBank/DDBJ whole genome shotgun (WGS) entry which is preliminary data.</text>
</comment>
<reference evidence="4 5" key="1">
    <citation type="submission" date="2012-11" db="EMBL/GenBank/DDBJ databases">
        <title>Genome assembly of Thiorhodococcus sp. AK35.</title>
        <authorList>
            <person name="Nupur N."/>
            <person name="Khatri I."/>
            <person name="Subramanian S."/>
            <person name="Pinnaka A."/>
        </authorList>
    </citation>
    <scope>NUCLEOTIDE SEQUENCE [LARGE SCALE GENOMIC DNA]</scope>
    <source>
        <strain evidence="4 5">AK35</strain>
    </source>
</reference>
<feature type="domain" description="Uncharacterized protein TP-0789" evidence="3">
    <location>
        <begin position="82"/>
        <end position="266"/>
    </location>
</feature>
<protein>
    <recommendedName>
        <fullName evidence="3">Uncharacterized protein TP-0789 domain-containing protein</fullName>
    </recommendedName>
</protein>
<keyword evidence="5" id="KW-1185">Reference proteome</keyword>
<dbReference type="eggNOG" id="COG2834">
    <property type="taxonomic scope" value="Bacteria"/>
</dbReference>
<evidence type="ECO:0000313" key="5">
    <source>
        <dbReference type="Proteomes" id="UP000019460"/>
    </source>
</evidence>
<evidence type="ECO:0000256" key="2">
    <source>
        <dbReference type="SAM" id="SignalP"/>
    </source>
</evidence>
<feature type="region of interest" description="Disordered" evidence="1">
    <location>
        <begin position="26"/>
        <end position="45"/>
    </location>
</feature>
<feature type="compositionally biased region" description="Basic and acidic residues" evidence="1">
    <location>
        <begin position="35"/>
        <end position="45"/>
    </location>
</feature>
<evidence type="ECO:0000313" key="4">
    <source>
        <dbReference type="EMBL" id="EXJ15629.1"/>
    </source>
</evidence>
<dbReference type="Pfam" id="PF17131">
    <property type="entry name" value="LolA_like"/>
    <property type="match status" value="1"/>
</dbReference>
<evidence type="ECO:0000256" key="1">
    <source>
        <dbReference type="SAM" id="MobiDB-lite"/>
    </source>
</evidence>